<keyword evidence="3" id="KW-1185">Reference proteome</keyword>
<protein>
    <submittedName>
        <fullName evidence="2">Uncharacterized protein</fullName>
    </submittedName>
</protein>
<gene>
    <name evidence="2" type="ORF">D8M06_16300</name>
</gene>
<evidence type="ECO:0000256" key="1">
    <source>
        <dbReference type="SAM" id="Phobius"/>
    </source>
</evidence>
<comment type="caution">
    <text evidence="2">The sequence shown here is derived from an EMBL/GenBank/DDBJ whole genome shotgun (WGS) entry which is preliminary data.</text>
</comment>
<evidence type="ECO:0000313" key="2">
    <source>
        <dbReference type="EMBL" id="RKQ30251.1"/>
    </source>
</evidence>
<name>A0A494ZV16_9BACI</name>
<feature type="transmembrane region" description="Helical" evidence="1">
    <location>
        <begin position="122"/>
        <end position="143"/>
    </location>
</feature>
<feature type="transmembrane region" description="Helical" evidence="1">
    <location>
        <begin position="91"/>
        <end position="110"/>
    </location>
</feature>
<proteinExistence type="predicted"/>
<keyword evidence="1" id="KW-1133">Transmembrane helix</keyword>
<feature type="transmembrane region" description="Helical" evidence="1">
    <location>
        <begin position="6"/>
        <end position="23"/>
    </location>
</feature>
<reference evidence="2 3" key="1">
    <citation type="journal article" date="2016" name="Int. J. Syst. Evol. Microbiol.">
        <title>Oceanobacillus halophilus sp. nov., a novel moderately halophilic bacterium from a hypersaline lake.</title>
        <authorList>
            <person name="Amoozegar M.A."/>
            <person name="Bagheri M."/>
            <person name="Makhdoumi A."/>
            <person name="Nikou M.M."/>
            <person name="Fazeli S.A.S."/>
            <person name="Schumann P."/>
            <person name="Sproer C."/>
            <person name="Sanchez-Porro C."/>
            <person name="Ventosa A."/>
        </authorList>
    </citation>
    <scope>NUCLEOTIDE SEQUENCE [LARGE SCALE GENOMIC DNA]</scope>
    <source>
        <strain evidence="2 3">DSM 23996</strain>
    </source>
</reference>
<keyword evidence="1" id="KW-0472">Membrane</keyword>
<keyword evidence="1" id="KW-0812">Transmembrane</keyword>
<organism evidence="2 3">
    <name type="scientific">Oceanobacillus halophilus</name>
    <dbReference type="NCBI Taxonomy" id="930130"/>
    <lineage>
        <taxon>Bacteria</taxon>
        <taxon>Bacillati</taxon>
        <taxon>Bacillota</taxon>
        <taxon>Bacilli</taxon>
        <taxon>Bacillales</taxon>
        <taxon>Bacillaceae</taxon>
        <taxon>Oceanobacillus</taxon>
    </lineage>
</organism>
<dbReference type="Proteomes" id="UP000269301">
    <property type="component" value="Unassembled WGS sequence"/>
</dbReference>
<dbReference type="OrthoDB" id="2627420at2"/>
<evidence type="ECO:0000313" key="3">
    <source>
        <dbReference type="Proteomes" id="UP000269301"/>
    </source>
</evidence>
<feature type="transmembrane region" description="Helical" evidence="1">
    <location>
        <begin position="61"/>
        <end position="79"/>
    </location>
</feature>
<accession>A0A494ZV16</accession>
<dbReference type="RefSeq" id="WP_121205650.1">
    <property type="nucleotide sequence ID" value="NZ_RBZP01000019.1"/>
</dbReference>
<dbReference type="EMBL" id="RBZP01000019">
    <property type="protein sequence ID" value="RKQ30251.1"/>
    <property type="molecule type" value="Genomic_DNA"/>
</dbReference>
<feature type="transmembrane region" description="Helical" evidence="1">
    <location>
        <begin position="30"/>
        <end position="49"/>
    </location>
</feature>
<sequence>MFGLIIAIILFNIVAFSLVKRLTKSQMVHMWLFTAFFHLIVDLYLGFKYEGYWYFNQGMEWLDLPAILLLSPPAILLFLDRYPFHELLLKRFFYIVGWSLIIVVYEAISLLPEPWGFFHYGWWKLVYSAILYPLLFSIALFYYKWIGRIEEKEKE</sequence>
<dbReference type="AlphaFoldDB" id="A0A494ZV16"/>